<sequence>MSLCLVGEESREEGHWRERQPNHARRQRGQRGKNATEGREPAELQAMQLKSLCPDGDDGREVGAQKGRVSRASGPMAEATVPDNEDRAGEVHWWKRANVTLPGPAMADGERAVGGREPSEHQASQLKSPCLAGEDGAEGVVEGIGGAVGRRIQNVTVVTYVRQRGKTATEWRESAELQAMQLKSLCPDGDDGREVGAQKGRVSRASGPMAEATVPDNEDRAGEVHWWKRANVTLPGPAKADGERAVGGREPSEHQASQLKSPCLAGEDGAGGCCGGCWRGRLGEEYRIHCSNVRETGKFEAIDSQYM</sequence>
<organism evidence="2 3">
    <name type="scientific">Pleurodeles waltl</name>
    <name type="common">Iberian ribbed newt</name>
    <dbReference type="NCBI Taxonomy" id="8319"/>
    <lineage>
        <taxon>Eukaryota</taxon>
        <taxon>Metazoa</taxon>
        <taxon>Chordata</taxon>
        <taxon>Craniata</taxon>
        <taxon>Vertebrata</taxon>
        <taxon>Euteleostomi</taxon>
        <taxon>Amphibia</taxon>
        <taxon>Batrachia</taxon>
        <taxon>Caudata</taxon>
        <taxon>Salamandroidea</taxon>
        <taxon>Salamandridae</taxon>
        <taxon>Pleurodelinae</taxon>
        <taxon>Pleurodeles</taxon>
    </lineage>
</organism>
<proteinExistence type="predicted"/>
<evidence type="ECO:0000256" key="1">
    <source>
        <dbReference type="SAM" id="MobiDB-lite"/>
    </source>
</evidence>
<feature type="compositionally biased region" description="Basic and acidic residues" evidence="1">
    <location>
        <begin position="8"/>
        <end position="21"/>
    </location>
</feature>
<accession>A0AAV7P721</accession>
<feature type="compositionally biased region" description="Basic and acidic residues" evidence="1">
    <location>
        <begin position="240"/>
        <end position="253"/>
    </location>
</feature>
<name>A0AAV7P721_PLEWA</name>
<comment type="caution">
    <text evidence="2">The sequence shown here is derived from an EMBL/GenBank/DDBJ whole genome shotgun (WGS) entry which is preliminary data.</text>
</comment>
<feature type="region of interest" description="Disordered" evidence="1">
    <location>
        <begin position="199"/>
        <end position="219"/>
    </location>
</feature>
<protein>
    <submittedName>
        <fullName evidence="2">Uncharacterized protein</fullName>
    </submittedName>
</protein>
<feature type="region of interest" description="Disordered" evidence="1">
    <location>
        <begin position="1"/>
        <end position="86"/>
    </location>
</feature>
<dbReference type="Proteomes" id="UP001066276">
    <property type="component" value="Chromosome 7"/>
</dbReference>
<feature type="compositionally biased region" description="Basic residues" evidence="1">
    <location>
        <begin position="22"/>
        <end position="31"/>
    </location>
</feature>
<feature type="region of interest" description="Disordered" evidence="1">
    <location>
        <begin position="102"/>
        <end position="131"/>
    </location>
</feature>
<dbReference type="EMBL" id="JANPWB010000011">
    <property type="protein sequence ID" value="KAJ1123082.1"/>
    <property type="molecule type" value="Genomic_DNA"/>
</dbReference>
<reference evidence="2" key="1">
    <citation type="journal article" date="2022" name="bioRxiv">
        <title>Sequencing and chromosome-scale assembly of the giantPleurodeles waltlgenome.</title>
        <authorList>
            <person name="Brown T."/>
            <person name="Elewa A."/>
            <person name="Iarovenko S."/>
            <person name="Subramanian E."/>
            <person name="Araus A.J."/>
            <person name="Petzold A."/>
            <person name="Susuki M."/>
            <person name="Suzuki K.-i.T."/>
            <person name="Hayashi T."/>
            <person name="Toyoda A."/>
            <person name="Oliveira C."/>
            <person name="Osipova E."/>
            <person name="Leigh N.D."/>
            <person name="Simon A."/>
            <person name="Yun M.H."/>
        </authorList>
    </citation>
    <scope>NUCLEOTIDE SEQUENCE</scope>
    <source>
        <strain evidence="2">20211129_DDA</strain>
        <tissue evidence="2">Liver</tissue>
    </source>
</reference>
<keyword evidence="3" id="KW-1185">Reference proteome</keyword>
<feature type="region of interest" description="Disordered" evidence="1">
    <location>
        <begin position="234"/>
        <end position="260"/>
    </location>
</feature>
<feature type="compositionally biased region" description="Basic and acidic residues" evidence="1">
    <location>
        <begin position="108"/>
        <end position="120"/>
    </location>
</feature>
<gene>
    <name evidence="2" type="ORF">NDU88_001555</name>
</gene>
<evidence type="ECO:0000313" key="2">
    <source>
        <dbReference type="EMBL" id="KAJ1123082.1"/>
    </source>
</evidence>
<evidence type="ECO:0000313" key="3">
    <source>
        <dbReference type="Proteomes" id="UP001066276"/>
    </source>
</evidence>
<dbReference type="AlphaFoldDB" id="A0AAV7P721"/>